<evidence type="ECO:0000313" key="12">
    <source>
        <dbReference type="Proteomes" id="UP001152759"/>
    </source>
</evidence>
<keyword evidence="5" id="KW-0443">Lipid metabolism</keyword>
<keyword evidence="3 7" id="KW-0378">Hydrolase</keyword>
<feature type="signal peptide" evidence="9">
    <location>
        <begin position="1"/>
        <end position="22"/>
    </location>
</feature>
<evidence type="ECO:0000256" key="8">
    <source>
        <dbReference type="PIRSR" id="PIRSR000862-1"/>
    </source>
</evidence>
<evidence type="ECO:0000256" key="7">
    <source>
        <dbReference type="PIRNR" id="PIRNR000862"/>
    </source>
</evidence>
<name>A0A9P0F326_BEMTA</name>
<dbReference type="Gene3D" id="3.40.50.1820">
    <property type="entry name" value="alpha/beta hydrolase"/>
    <property type="match status" value="1"/>
</dbReference>
<dbReference type="SUPFAM" id="SSF53474">
    <property type="entry name" value="alpha/beta-Hydrolases"/>
    <property type="match status" value="1"/>
</dbReference>
<feature type="chain" id="PRO_5040212385" description="Lipase" evidence="9">
    <location>
        <begin position="23"/>
        <end position="419"/>
    </location>
</feature>
<dbReference type="GO" id="GO:0016042">
    <property type="term" value="P:lipid catabolic process"/>
    <property type="evidence" value="ECO:0007669"/>
    <property type="project" value="UniProtKB-KW"/>
</dbReference>
<dbReference type="KEGG" id="btab:109031008"/>
<sequence length="419" mass="48182">MERVLLITLVLGLAFGYTKTQGEVPNPDPITFMPTDKVIDYWGYKGETHYVTTEDGYILGMHRIANNPNSKYPPVFLQGGLLTASDLWVLRGPEEDMAFMLADLGYDVWMGNARGSTYSKNHTTLSPKSTKFWQFSWHEMGYYDLPAEIDYILEKTKKPALFYVGHSMGTTQFYVMASARPEYNDKIVVHFSLAPVCFMGNMKSNRVIMPLAKNVKLISSLSKGTGLVEFFPRTPEFSNFLWKVTHDKNFQTFFWSQLFEVVGTDWKLLNMTIMPTYLSHLPSGCSVQTLEAYGQTVLLKDKFNRFDYGPKENMQRYGSATPPPYNLTGITARMALVYSYNDYFSHVKDVKKLASLLPNVVKMMPIRYKKYNHVDYIWGMEPKKHYVNQVIDTIKEYTKPRYSGISTKKKSEFGLKVPK</sequence>
<organism evidence="11 12">
    <name type="scientific">Bemisia tabaci</name>
    <name type="common">Sweetpotato whitefly</name>
    <name type="synonym">Aleurodes tabaci</name>
    <dbReference type="NCBI Taxonomy" id="7038"/>
    <lineage>
        <taxon>Eukaryota</taxon>
        <taxon>Metazoa</taxon>
        <taxon>Ecdysozoa</taxon>
        <taxon>Arthropoda</taxon>
        <taxon>Hexapoda</taxon>
        <taxon>Insecta</taxon>
        <taxon>Pterygota</taxon>
        <taxon>Neoptera</taxon>
        <taxon>Paraneoptera</taxon>
        <taxon>Hemiptera</taxon>
        <taxon>Sternorrhyncha</taxon>
        <taxon>Aleyrodoidea</taxon>
        <taxon>Aleyrodidae</taxon>
        <taxon>Aleyrodinae</taxon>
        <taxon>Bemisia</taxon>
    </lineage>
</organism>
<dbReference type="PANTHER" id="PTHR11005">
    <property type="entry name" value="LYSOSOMAL ACID LIPASE-RELATED"/>
    <property type="match status" value="1"/>
</dbReference>
<protein>
    <recommendedName>
        <fullName evidence="7">Lipase</fullName>
    </recommendedName>
</protein>
<dbReference type="OrthoDB" id="9974421at2759"/>
<evidence type="ECO:0000259" key="10">
    <source>
        <dbReference type="Pfam" id="PF04083"/>
    </source>
</evidence>
<feature type="domain" description="Partial AB-hydrolase lipase" evidence="10">
    <location>
        <begin position="37"/>
        <end position="91"/>
    </location>
</feature>
<dbReference type="AlphaFoldDB" id="A0A9P0F326"/>
<dbReference type="FunFam" id="3.40.50.1820:FF:000057">
    <property type="entry name" value="Lipase"/>
    <property type="match status" value="1"/>
</dbReference>
<comment type="similarity">
    <text evidence="1 7">Belongs to the AB hydrolase superfamily. Lipase family.</text>
</comment>
<keyword evidence="4 7" id="KW-0442">Lipid degradation</keyword>
<feature type="active site" description="Charge relay system" evidence="8">
    <location>
        <position position="373"/>
    </location>
</feature>
<proteinExistence type="inferred from homology"/>
<dbReference type="EMBL" id="OU963864">
    <property type="protein sequence ID" value="CAH0386149.1"/>
    <property type="molecule type" value="Genomic_DNA"/>
</dbReference>
<evidence type="ECO:0000256" key="6">
    <source>
        <dbReference type="ARBA" id="ARBA00023180"/>
    </source>
</evidence>
<dbReference type="Pfam" id="PF04083">
    <property type="entry name" value="Abhydro_lipase"/>
    <property type="match status" value="1"/>
</dbReference>
<evidence type="ECO:0000256" key="4">
    <source>
        <dbReference type="ARBA" id="ARBA00022963"/>
    </source>
</evidence>
<dbReference type="InterPro" id="IPR006693">
    <property type="entry name" value="AB_hydrolase_lipase"/>
</dbReference>
<feature type="active site" description="Nucleophile" evidence="8">
    <location>
        <position position="167"/>
    </location>
</feature>
<dbReference type="InterPro" id="IPR029058">
    <property type="entry name" value="AB_hydrolase_fold"/>
</dbReference>
<evidence type="ECO:0000256" key="2">
    <source>
        <dbReference type="ARBA" id="ARBA00022729"/>
    </source>
</evidence>
<evidence type="ECO:0000256" key="9">
    <source>
        <dbReference type="SAM" id="SignalP"/>
    </source>
</evidence>
<accession>A0A9P0F326</accession>
<dbReference type="GO" id="GO:0016788">
    <property type="term" value="F:hydrolase activity, acting on ester bonds"/>
    <property type="evidence" value="ECO:0007669"/>
    <property type="project" value="InterPro"/>
</dbReference>
<keyword evidence="2 9" id="KW-0732">Signal</keyword>
<evidence type="ECO:0000313" key="11">
    <source>
        <dbReference type="EMBL" id="CAH0386149.1"/>
    </source>
</evidence>
<reference evidence="11" key="1">
    <citation type="submission" date="2021-12" db="EMBL/GenBank/DDBJ databases">
        <authorList>
            <person name="King R."/>
        </authorList>
    </citation>
    <scope>NUCLEOTIDE SEQUENCE</scope>
</reference>
<keyword evidence="12" id="KW-1185">Reference proteome</keyword>
<evidence type="ECO:0000256" key="5">
    <source>
        <dbReference type="ARBA" id="ARBA00023098"/>
    </source>
</evidence>
<gene>
    <name evidence="11" type="ORF">BEMITA_LOCUS5299</name>
</gene>
<keyword evidence="6" id="KW-0325">Glycoprotein</keyword>
<evidence type="ECO:0000256" key="1">
    <source>
        <dbReference type="ARBA" id="ARBA00010701"/>
    </source>
</evidence>
<evidence type="ECO:0000256" key="3">
    <source>
        <dbReference type="ARBA" id="ARBA00022801"/>
    </source>
</evidence>
<dbReference type="InterPro" id="IPR025483">
    <property type="entry name" value="Lipase_euk"/>
</dbReference>
<dbReference type="PIRSF" id="PIRSF000862">
    <property type="entry name" value="Steryl_ester_lip"/>
    <property type="match status" value="1"/>
</dbReference>
<dbReference type="Proteomes" id="UP001152759">
    <property type="component" value="Chromosome 3"/>
</dbReference>
<feature type="active site" description="Charge relay system" evidence="8">
    <location>
        <position position="342"/>
    </location>
</feature>